<name>A0ABW5RNH8_9BACI</name>
<comment type="caution">
    <text evidence="2">The sequence shown here is derived from an EMBL/GenBank/DDBJ whole genome shotgun (WGS) entry which is preliminary data.</text>
</comment>
<accession>A0ABW5RNH8</accession>
<evidence type="ECO:0000313" key="3">
    <source>
        <dbReference type="Proteomes" id="UP001597506"/>
    </source>
</evidence>
<reference evidence="3" key="1">
    <citation type="journal article" date="2019" name="Int. J. Syst. Evol. Microbiol.">
        <title>The Global Catalogue of Microorganisms (GCM) 10K type strain sequencing project: providing services to taxonomists for standard genome sequencing and annotation.</title>
        <authorList>
            <consortium name="The Broad Institute Genomics Platform"/>
            <consortium name="The Broad Institute Genome Sequencing Center for Infectious Disease"/>
            <person name="Wu L."/>
            <person name="Ma J."/>
        </authorList>
    </citation>
    <scope>NUCLEOTIDE SEQUENCE [LARGE SCALE GENOMIC DNA]</scope>
    <source>
        <strain evidence="3">KCTC 3913</strain>
    </source>
</reference>
<dbReference type="EMBL" id="JBHUMF010000013">
    <property type="protein sequence ID" value="MFD2680216.1"/>
    <property type="molecule type" value="Genomic_DNA"/>
</dbReference>
<dbReference type="RefSeq" id="WP_377933467.1">
    <property type="nucleotide sequence ID" value="NZ_JBHUMF010000013.1"/>
</dbReference>
<dbReference type="Pfam" id="PF02036">
    <property type="entry name" value="SCP2"/>
    <property type="match status" value="1"/>
</dbReference>
<dbReference type="Proteomes" id="UP001597506">
    <property type="component" value="Unassembled WGS sequence"/>
</dbReference>
<protein>
    <submittedName>
        <fullName evidence="2">SCP2 sterol-binding domain-containing protein</fullName>
    </submittedName>
</protein>
<keyword evidence="3" id="KW-1185">Reference proteome</keyword>
<gene>
    <name evidence="2" type="ORF">ACFSUL_05560</name>
</gene>
<feature type="domain" description="SCP2" evidence="1">
    <location>
        <begin position="28"/>
        <end position="91"/>
    </location>
</feature>
<evidence type="ECO:0000259" key="1">
    <source>
        <dbReference type="Pfam" id="PF02036"/>
    </source>
</evidence>
<dbReference type="InterPro" id="IPR003033">
    <property type="entry name" value="SCP2_sterol-bd_dom"/>
</dbReference>
<proteinExistence type="predicted"/>
<evidence type="ECO:0000313" key="2">
    <source>
        <dbReference type="EMBL" id="MFD2680216.1"/>
    </source>
</evidence>
<sequence>MQKEMMSLLSECQTRFHLQLLFPDEPFTFQLKLAQKGYTISLSKEECKLVDLPEEDVDFVISGEEHALLKLFYGEERLTNLVNDHEVTVMGAYRHLLFTESVLWLCRNMEAESMIV</sequence>
<organism evidence="2 3">
    <name type="scientific">Bacillus seohaeanensis</name>
    <dbReference type="NCBI Taxonomy" id="284580"/>
    <lineage>
        <taxon>Bacteria</taxon>
        <taxon>Bacillati</taxon>
        <taxon>Bacillota</taxon>
        <taxon>Bacilli</taxon>
        <taxon>Bacillales</taxon>
        <taxon>Bacillaceae</taxon>
        <taxon>Bacillus</taxon>
    </lineage>
</organism>